<dbReference type="GO" id="GO:0005739">
    <property type="term" value="C:mitochondrion"/>
    <property type="evidence" value="ECO:0007669"/>
    <property type="project" value="TreeGrafter"/>
</dbReference>
<dbReference type="Gene3D" id="3.30.1330.40">
    <property type="entry name" value="RutC-like"/>
    <property type="match status" value="1"/>
</dbReference>
<dbReference type="GO" id="GO:0005829">
    <property type="term" value="C:cytosol"/>
    <property type="evidence" value="ECO:0007669"/>
    <property type="project" value="TreeGrafter"/>
</dbReference>
<accession>A0A1W1BPZ6</accession>
<organism evidence="2">
    <name type="scientific">hydrothermal vent metagenome</name>
    <dbReference type="NCBI Taxonomy" id="652676"/>
    <lineage>
        <taxon>unclassified sequences</taxon>
        <taxon>metagenomes</taxon>
        <taxon>ecological metagenomes</taxon>
    </lineage>
</organism>
<dbReference type="SUPFAM" id="SSF55298">
    <property type="entry name" value="YjgF-like"/>
    <property type="match status" value="1"/>
</dbReference>
<dbReference type="PANTHER" id="PTHR11803">
    <property type="entry name" value="2-IMINOBUTANOATE/2-IMINOPROPANOATE DEAMINASE RIDA"/>
    <property type="match status" value="1"/>
</dbReference>
<dbReference type="GO" id="GO:0019239">
    <property type="term" value="F:deaminase activity"/>
    <property type="evidence" value="ECO:0007669"/>
    <property type="project" value="TreeGrafter"/>
</dbReference>
<dbReference type="EMBL" id="FPHG01000028">
    <property type="protein sequence ID" value="SFV55545.1"/>
    <property type="molecule type" value="Genomic_DNA"/>
</dbReference>
<dbReference type="InterPro" id="IPR006056">
    <property type="entry name" value="RidA"/>
</dbReference>
<dbReference type="InterPro" id="IPR006175">
    <property type="entry name" value="YjgF/YER057c/UK114"/>
</dbReference>
<dbReference type="InterPro" id="IPR035959">
    <property type="entry name" value="RutC-like_sf"/>
</dbReference>
<dbReference type="NCBIfam" id="TIGR00004">
    <property type="entry name" value="Rid family detoxifying hydrolase"/>
    <property type="match status" value="1"/>
</dbReference>
<dbReference type="InterPro" id="IPR019897">
    <property type="entry name" value="RidA_CS"/>
</dbReference>
<gene>
    <name evidence="2" type="ORF">MNB_SV-9-1616</name>
</gene>
<dbReference type="Pfam" id="PF01042">
    <property type="entry name" value="Ribonuc_L-PSP"/>
    <property type="match status" value="1"/>
</dbReference>
<comment type="similarity">
    <text evidence="1">Belongs to the RutC family.</text>
</comment>
<proteinExistence type="inferred from homology"/>
<evidence type="ECO:0000313" key="2">
    <source>
        <dbReference type="EMBL" id="SFV55545.1"/>
    </source>
</evidence>
<dbReference type="PROSITE" id="PS01094">
    <property type="entry name" value="UPF0076"/>
    <property type="match status" value="1"/>
</dbReference>
<name>A0A1W1BPZ6_9ZZZZ</name>
<dbReference type="FunFam" id="3.30.1330.40:FF:000001">
    <property type="entry name" value="L-PSP family endoribonuclease"/>
    <property type="match status" value="1"/>
</dbReference>
<dbReference type="PANTHER" id="PTHR11803:SF58">
    <property type="entry name" value="PROTEIN HMF1-RELATED"/>
    <property type="match status" value="1"/>
</dbReference>
<sequence>MKIISSKDAPEAIGAYSQAIEANGFIYTSGQIAMDEKGIIVADDIENQTHQVMKNLFYILESAGAHFNDVIKTTIYLVDMRDFDKVNAIYAHYLGIHKPARSTISVRSLPKDALVEIECIALAGANYTY</sequence>
<dbReference type="AlphaFoldDB" id="A0A1W1BPZ6"/>
<protein>
    <submittedName>
        <fullName evidence="2">Endoribonuclease L-PSP</fullName>
    </submittedName>
</protein>
<reference evidence="2" key="1">
    <citation type="submission" date="2016-10" db="EMBL/GenBank/DDBJ databases">
        <authorList>
            <person name="de Groot N.N."/>
        </authorList>
    </citation>
    <scope>NUCLEOTIDE SEQUENCE</scope>
</reference>
<dbReference type="CDD" id="cd00448">
    <property type="entry name" value="YjgF_YER057c_UK114_family"/>
    <property type="match status" value="1"/>
</dbReference>
<evidence type="ECO:0000256" key="1">
    <source>
        <dbReference type="ARBA" id="ARBA00010552"/>
    </source>
</evidence>